<sequence length="161" mass="18083">MATPTTPTTPENEARMGPFAAKGDAPEKDEATQKDLDNATEDFEVNSEKNIAFHDTIKRKGNSHSGEITMAIPPLCMREGKQLWDEEEDDFQRPRKKNCKLSGMNAADIAALIPVFGEKGENFIRAEDWIRRVDTLRITHGWTQKITMVYAAMRLRGAAAF</sequence>
<evidence type="ECO:0000313" key="3">
    <source>
        <dbReference type="Proteomes" id="UP000092461"/>
    </source>
</evidence>
<reference evidence="2" key="1">
    <citation type="submission" date="2020-05" db="UniProtKB">
        <authorList>
            <consortium name="EnsemblMetazoa"/>
        </authorList>
    </citation>
    <scope>IDENTIFICATION</scope>
    <source>
        <strain evidence="2">Jacobina</strain>
    </source>
</reference>
<evidence type="ECO:0000313" key="2">
    <source>
        <dbReference type="EnsemblMetazoa" id="LLOJ006047-PA"/>
    </source>
</evidence>
<dbReference type="AlphaFoldDB" id="A0A1B0GJ58"/>
<dbReference type="Proteomes" id="UP000092461">
    <property type="component" value="Unassembled WGS sequence"/>
</dbReference>
<evidence type="ECO:0000256" key="1">
    <source>
        <dbReference type="SAM" id="MobiDB-lite"/>
    </source>
</evidence>
<dbReference type="EnsemblMetazoa" id="LLOJ006047-RA">
    <property type="protein sequence ID" value="LLOJ006047-PA"/>
    <property type="gene ID" value="LLOJ006047"/>
</dbReference>
<accession>A0A1B0GJ58</accession>
<dbReference type="VEuPathDB" id="VectorBase:LLONM1_007234"/>
<feature type="compositionally biased region" description="Low complexity" evidence="1">
    <location>
        <begin position="1"/>
        <end position="10"/>
    </location>
</feature>
<protein>
    <submittedName>
        <fullName evidence="2">Uncharacterized protein</fullName>
    </submittedName>
</protein>
<keyword evidence="3" id="KW-1185">Reference proteome</keyword>
<name>A0A1B0GJ58_LUTLO</name>
<organism evidence="2 3">
    <name type="scientific">Lutzomyia longipalpis</name>
    <name type="common">Sand fly</name>
    <dbReference type="NCBI Taxonomy" id="7200"/>
    <lineage>
        <taxon>Eukaryota</taxon>
        <taxon>Metazoa</taxon>
        <taxon>Ecdysozoa</taxon>
        <taxon>Arthropoda</taxon>
        <taxon>Hexapoda</taxon>
        <taxon>Insecta</taxon>
        <taxon>Pterygota</taxon>
        <taxon>Neoptera</taxon>
        <taxon>Endopterygota</taxon>
        <taxon>Diptera</taxon>
        <taxon>Nematocera</taxon>
        <taxon>Psychodoidea</taxon>
        <taxon>Psychodidae</taxon>
        <taxon>Lutzomyia</taxon>
        <taxon>Lutzomyia</taxon>
    </lineage>
</organism>
<dbReference type="VEuPathDB" id="VectorBase:LLOJ006047"/>
<proteinExistence type="predicted"/>
<dbReference type="EMBL" id="AJWK01019329">
    <property type="status" value="NOT_ANNOTATED_CDS"/>
    <property type="molecule type" value="Genomic_DNA"/>
</dbReference>
<feature type="region of interest" description="Disordered" evidence="1">
    <location>
        <begin position="1"/>
        <end position="43"/>
    </location>
</feature>
<feature type="compositionally biased region" description="Basic and acidic residues" evidence="1">
    <location>
        <begin position="24"/>
        <end position="37"/>
    </location>
</feature>